<reference evidence="1" key="1">
    <citation type="journal article" date="2023" name="Mol. Biol. Evol.">
        <title>Third-Generation Sequencing Reveals the Adaptive Role of the Epigenome in Three Deep-Sea Polychaetes.</title>
        <authorList>
            <person name="Perez M."/>
            <person name="Aroh O."/>
            <person name="Sun Y."/>
            <person name="Lan Y."/>
            <person name="Juniper S.K."/>
            <person name="Young C.R."/>
            <person name="Angers B."/>
            <person name="Qian P.Y."/>
        </authorList>
    </citation>
    <scope>NUCLEOTIDE SEQUENCE</scope>
    <source>
        <strain evidence="1">P08H-3</strain>
    </source>
</reference>
<dbReference type="AlphaFoldDB" id="A0AAD9N9I1"/>
<name>A0AAD9N9I1_9ANNE</name>
<proteinExistence type="predicted"/>
<comment type="caution">
    <text evidence="1">The sequence shown here is derived from an EMBL/GenBank/DDBJ whole genome shotgun (WGS) entry which is preliminary data.</text>
</comment>
<evidence type="ECO:0000313" key="2">
    <source>
        <dbReference type="Proteomes" id="UP001208570"/>
    </source>
</evidence>
<sequence>MIQVRPENVAARRAIPRQLFLKSPVIQANATVLFIEIGNPRTAKEFGLQDQHQHNADMIYVYVFTVQHNLIIRNHTRIVAVIALRRTPPGCGLESELNVCPWAKMCPGCCNSCRKETIQSFTVFVFRSNITKFERAYGFKKAYVARSMKTKKINSLSYPLPKPNNVQCRNMLGD</sequence>
<dbReference type="Proteomes" id="UP001208570">
    <property type="component" value="Unassembled WGS sequence"/>
</dbReference>
<protein>
    <submittedName>
        <fullName evidence="1">Uncharacterized protein</fullName>
    </submittedName>
</protein>
<gene>
    <name evidence="1" type="ORF">LSH36_142g06030</name>
</gene>
<dbReference type="EMBL" id="JAODUP010000142">
    <property type="protein sequence ID" value="KAK2160001.1"/>
    <property type="molecule type" value="Genomic_DNA"/>
</dbReference>
<evidence type="ECO:0000313" key="1">
    <source>
        <dbReference type="EMBL" id="KAK2160001.1"/>
    </source>
</evidence>
<keyword evidence="2" id="KW-1185">Reference proteome</keyword>
<accession>A0AAD9N9I1</accession>
<organism evidence="1 2">
    <name type="scientific">Paralvinella palmiformis</name>
    <dbReference type="NCBI Taxonomy" id="53620"/>
    <lineage>
        <taxon>Eukaryota</taxon>
        <taxon>Metazoa</taxon>
        <taxon>Spiralia</taxon>
        <taxon>Lophotrochozoa</taxon>
        <taxon>Annelida</taxon>
        <taxon>Polychaeta</taxon>
        <taxon>Sedentaria</taxon>
        <taxon>Canalipalpata</taxon>
        <taxon>Terebellida</taxon>
        <taxon>Terebelliformia</taxon>
        <taxon>Alvinellidae</taxon>
        <taxon>Paralvinella</taxon>
    </lineage>
</organism>